<dbReference type="PROSITE" id="PS51374">
    <property type="entry name" value="NDPK_LIKE"/>
    <property type="match status" value="1"/>
</dbReference>
<evidence type="ECO:0000256" key="4">
    <source>
        <dbReference type="ARBA" id="ARBA00022679"/>
    </source>
</evidence>
<keyword evidence="5 10" id="KW-0418">Kinase</keyword>
<dbReference type="SUPFAM" id="SSF54919">
    <property type="entry name" value="Nucleoside diphosphate kinase, NDK"/>
    <property type="match status" value="1"/>
</dbReference>
<comment type="caution">
    <text evidence="10">The sequence shown here is derived from an EMBL/GenBank/DDBJ whole genome shotgun (WGS) entry which is preliminary data.</text>
</comment>
<dbReference type="EMBL" id="RCHT01000002">
    <property type="protein sequence ID" value="RLL13878.1"/>
    <property type="molecule type" value="Genomic_DNA"/>
</dbReference>
<dbReference type="PANTHER" id="PTHR11349">
    <property type="entry name" value="NUCLEOSIDE DIPHOSPHATE KINASE"/>
    <property type="match status" value="1"/>
</dbReference>
<evidence type="ECO:0000259" key="9">
    <source>
        <dbReference type="SMART" id="SM00562"/>
    </source>
</evidence>
<organism evidence="10 11">
    <name type="scientific">Anaerotruncus massiliensis</name>
    <name type="common">ex Liu et al. 2021</name>
    <dbReference type="NCBI Taxonomy" id="2321404"/>
    <lineage>
        <taxon>Bacteria</taxon>
        <taxon>Bacillati</taxon>
        <taxon>Bacillota</taxon>
        <taxon>Clostridia</taxon>
        <taxon>Eubacteriales</taxon>
        <taxon>Oscillospiraceae</taxon>
        <taxon>Anaerotruncus</taxon>
    </lineage>
</organism>
<evidence type="ECO:0000256" key="8">
    <source>
        <dbReference type="RuleBase" id="RU004011"/>
    </source>
</evidence>
<evidence type="ECO:0000256" key="3">
    <source>
        <dbReference type="ARBA" id="ARBA00012966"/>
    </source>
</evidence>
<keyword evidence="4 10" id="KW-0808">Transferase</keyword>
<gene>
    <name evidence="10" type="ORF">D4A47_03030</name>
</gene>
<dbReference type="SMART" id="SM00562">
    <property type="entry name" value="NDK"/>
    <property type="match status" value="1"/>
</dbReference>
<feature type="domain" description="Nucleoside diphosphate kinase-like" evidence="9">
    <location>
        <begin position="1"/>
        <end position="153"/>
    </location>
</feature>
<protein>
    <recommendedName>
        <fullName evidence="3">nucleoside-diphosphate kinase</fullName>
        <ecNumber evidence="3">2.7.4.6</ecNumber>
    </recommendedName>
</protein>
<dbReference type="EC" id="2.7.4.6" evidence="3"/>
<dbReference type="InterPro" id="IPR036850">
    <property type="entry name" value="NDK-like_dom_sf"/>
</dbReference>
<evidence type="ECO:0000256" key="5">
    <source>
        <dbReference type="ARBA" id="ARBA00022777"/>
    </source>
</evidence>
<keyword evidence="6" id="KW-0546">Nucleotide metabolism</keyword>
<dbReference type="Gene3D" id="3.30.70.141">
    <property type="entry name" value="Nucleoside diphosphate kinase-like domain"/>
    <property type="match status" value="1"/>
</dbReference>
<accession>A0A498CTQ7</accession>
<evidence type="ECO:0000313" key="10">
    <source>
        <dbReference type="EMBL" id="RLL13878.1"/>
    </source>
</evidence>
<keyword evidence="11" id="KW-1185">Reference proteome</keyword>
<evidence type="ECO:0000256" key="6">
    <source>
        <dbReference type="ARBA" id="ARBA00023080"/>
    </source>
</evidence>
<evidence type="ECO:0000313" key="11">
    <source>
        <dbReference type="Proteomes" id="UP000276301"/>
    </source>
</evidence>
<comment type="cofactor">
    <cofactor evidence="1">
        <name>Mg(2+)</name>
        <dbReference type="ChEBI" id="CHEBI:18420"/>
    </cofactor>
</comment>
<dbReference type="RefSeq" id="WP_121586093.1">
    <property type="nucleotide sequence ID" value="NZ_RCHT01000002.1"/>
</dbReference>
<dbReference type="Pfam" id="PF00334">
    <property type="entry name" value="NDK"/>
    <property type="match status" value="1"/>
</dbReference>
<comment type="similarity">
    <text evidence="2 7 8">Belongs to the NDK family.</text>
</comment>
<dbReference type="GO" id="GO:0006241">
    <property type="term" value="P:CTP biosynthetic process"/>
    <property type="evidence" value="ECO:0007669"/>
    <property type="project" value="InterPro"/>
</dbReference>
<dbReference type="InterPro" id="IPR034907">
    <property type="entry name" value="NDK-like_dom"/>
</dbReference>
<dbReference type="PRINTS" id="PR01243">
    <property type="entry name" value="NUCDPKINASE"/>
</dbReference>
<dbReference type="Proteomes" id="UP000276301">
    <property type="component" value="Unassembled WGS sequence"/>
</dbReference>
<dbReference type="GO" id="GO:0004550">
    <property type="term" value="F:nucleoside diphosphate kinase activity"/>
    <property type="evidence" value="ECO:0007669"/>
    <property type="project" value="UniProtKB-EC"/>
</dbReference>
<dbReference type="GO" id="GO:0006183">
    <property type="term" value="P:GTP biosynthetic process"/>
    <property type="evidence" value="ECO:0007669"/>
    <property type="project" value="InterPro"/>
</dbReference>
<reference evidence="10 11" key="1">
    <citation type="submission" date="2018-10" db="EMBL/GenBank/DDBJ databases">
        <title>Anaerotruncus faecis sp. nov., isolated from human feces.</title>
        <authorList>
            <person name="Wang Y.-J."/>
        </authorList>
    </citation>
    <scope>NUCLEOTIDE SEQUENCE [LARGE SCALE GENOMIC DNA]</scope>
    <source>
        <strain evidence="10 11">22A2-44</strain>
    </source>
</reference>
<dbReference type="GO" id="GO:0006228">
    <property type="term" value="P:UTP biosynthetic process"/>
    <property type="evidence" value="ECO:0007669"/>
    <property type="project" value="InterPro"/>
</dbReference>
<evidence type="ECO:0000256" key="1">
    <source>
        <dbReference type="ARBA" id="ARBA00001946"/>
    </source>
</evidence>
<evidence type="ECO:0000256" key="7">
    <source>
        <dbReference type="PROSITE-ProRule" id="PRU00706"/>
    </source>
</evidence>
<proteinExistence type="inferred from homology"/>
<comment type="caution">
    <text evidence="7">Lacks conserved residue(s) required for the propagation of feature annotation.</text>
</comment>
<dbReference type="AlphaFoldDB" id="A0A498CTQ7"/>
<evidence type="ECO:0000256" key="2">
    <source>
        <dbReference type="ARBA" id="ARBA00008142"/>
    </source>
</evidence>
<name>A0A498CTQ7_9FIRM</name>
<sequence>MHYSFIMLKPDALERGLVEEIMDYLRRGGVEIERLGCTKAGEELLSKHYAQVFAELGPDFKRKMLDYFNDKYVLPMVVRGESPDLVADIRRIVGATNPANADKGTIRGDLGCDSYEKCGRENRSCQNLIHASDSAENARIETALWFGGEVAARYF</sequence>
<dbReference type="InterPro" id="IPR001564">
    <property type="entry name" value="Nucleoside_diP_kinase"/>
</dbReference>